<dbReference type="RefSeq" id="WP_172873317.1">
    <property type="nucleotide sequence ID" value="NZ_JABRWL010000003.1"/>
</dbReference>
<evidence type="ECO:0000313" key="2">
    <source>
        <dbReference type="Proteomes" id="UP001155820"/>
    </source>
</evidence>
<comment type="caution">
    <text evidence="1">The sequence shown here is derived from an EMBL/GenBank/DDBJ whole genome shotgun (WGS) entry which is preliminary data.</text>
</comment>
<sequence>MVEGLMVSFSFLPFQYGLVRLIKPMICPVCCTFKHAGVTRLKSGDFAMAGLKARFLQENADGLIHPTDALFCRPKLLCRAREGTYRNCVVTFPHLAEFGKYFLKLT</sequence>
<dbReference type="EMBL" id="JABRWM010000005">
    <property type="protein sequence ID" value="NRF18422.1"/>
    <property type="molecule type" value="Genomic_DNA"/>
</dbReference>
<accession>A0AA44EI42</accession>
<keyword evidence="2" id="KW-1185">Reference proteome</keyword>
<geneLocation type="plasmid" evidence="1">
    <name>unnamed5</name>
</geneLocation>
<gene>
    <name evidence="1" type="ORF">FOB26_04790</name>
</gene>
<dbReference type="AlphaFoldDB" id="A0AA44EI42"/>
<proteinExistence type="predicted"/>
<evidence type="ECO:0000313" key="1">
    <source>
        <dbReference type="EMBL" id="NRF18422.1"/>
    </source>
</evidence>
<name>A0AA44EI42_9HYPH</name>
<reference evidence="1" key="1">
    <citation type="submission" date="2019-07" db="EMBL/GenBank/DDBJ databases">
        <title>FDA dAtabase for Regulatory Grade micrObial Sequences (FDA-ARGOS): Supporting development and validation of Infectious Disease Dx tests.</title>
        <authorList>
            <person name="Bachman M."/>
            <person name="Young C."/>
            <person name="Tallon L."/>
            <person name="Sadzewicz L."/>
            <person name="Vavikolanu K."/>
            <person name="Mehta A."/>
            <person name="Aluvathingal J."/>
            <person name="Nadendla S."/>
            <person name="Nandy P."/>
            <person name="Geyer C."/>
            <person name="Yan Y."/>
            <person name="Sichtig H."/>
        </authorList>
    </citation>
    <scope>NUCLEOTIDE SEQUENCE</scope>
    <source>
        <strain evidence="1">FDAARGOS_618</strain>
        <plasmid evidence="1">unnamed5</plasmid>
    </source>
</reference>
<organism evidence="1 2">
    <name type="scientific">Agrobacterium pusense</name>
    <dbReference type="NCBI Taxonomy" id="648995"/>
    <lineage>
        <taxon>Bacteria</taxon>
        <taxon>Pseudomonadati</taxon>
        <taxon>Pseudomonadota</taxon>
        <taxon>Alphaproteobacteria</taxon>
        <taxon>Hyphomicrobiales</taxon>
        <taxon>Rhizobiaceae</taxon>
        <taxon>Rhizobium/Agrobacterium group</taxon>
        <taxon>Agrobacterium</taxon>
    </lineage>
</organism>
<dbReference type="Proteomes" id="UP001155820">
    <property type="component" value="Unassembled WGS sequence"/>
</dbReference>
<keyword evidence="1" id="KW-0614">Plasmid</keyword>
<protein>
    <submittedName>
        <fullName evidence="1">Uncharacterized protein</fullName>
    </submittedName>
</protein>